<dbReference type="InterPro" id="IPR004089">
    <property type="entry name" value="MCPsignal_dom"/>
</dbReference>
<evidence type="ECO:0000256" key="2">
    <source>
        <dbReference type="ARBA" id="ARBA00022692"/>
    </source>
</evidence>
<keyword evidence="5 7" id="KW-0807">Transducer</keyword>
<dbReference type="FunFam" id="1.10.287.950:FF:000001">
    <property type="entry name" value="Methyl-accepting chemotaxis sensory transducer"/>
    <property type="match status" value="1"/>
</dbReference>
<name>A0A6C1B621_9RHOO</name>
<dbReference type="CDD" id="cd06225">
    <property type="entry name" value="HAMP"/>
    <property type="match status" value="1"/>
</dbReference>
<dbReference type="CDD" id="cd11386">
    <property type="entry name" value="MCP_signal"/>
    <property type="match status" value="1"/>
</dbReference>
<dbReference type="RefSeq" id="WP_173767499.1">
    <property type="nucleotide sequence ID" value="NZ_CP048836.1"/>
</dbReference>
<evidence type="ECO:0000256" key="5">
    <source>
        <dbReference type="ARBA" id="ARBA00023224"/>
    </source>
</evidence>
<dbReference type="GO" id="GO:0016020">
    <property type="term" value="C:membrane"/>
    <property type="evidence" value="ECO:0007669"/>
    <property type="project" value="UniProtKB-SubCell"/>
</dbReference>
<dbReference type="KEGG" id="azq:G3580_16975"/>
<dbReference type="InterPro" id="IPR024478">
    <property type="entry name" value="HlyB_4HB_MCP"/>
</dbReference>
<comment type="similarity">
    <text evidence="6">Belongs to the methyl-accepting chemotaxis (MCP) protein family.</text>
</comment>
<comment type="subcellular location">
    <subcellularLocation>
        <location evidence="1">Membrane</location>
        <topology evidence="1">Multi-pass membrane protein</topology>
    </subcellularLocation>
</comment>
<proteinExistence type="inferred from homology"/>
<accession>A0A6C1B621</accession>
<reference evidence="11 12" key="1">
    <citation type="submission" date="2020-02" db="EMBL/GenBank/DDBJ databases">
        <title>Nitrogenibacter mangrovi gen. nov., sp. nov. isolated from mangrove sediment, a denitrifying betaproteobacterium.</title>
        <authorList>
            <person name="Liao H."/>
            <person name="Tian Y."/>
        </authorList>
    </citation>
    <scope>NUCLEOTIDE SEQUENCE [LARGE SCALE GENOMIC DNA]</scope>
    <source>
        <strain evidence="11 12">M9-3-2</strain>
    </source>
</reference>
<evidence type="ECO:0000256" key="3">
    <source>
        <dbReference type="ARBA" id="ARBA00022989"/>
    </source>
</evidence>
<organism evidence="11 12">
    <name type="scientific">Nitrogeniibacter mangrovi</name>
    <dbReference type="NCBI Taxonomy" id="2016596"/>
    <lineage>
        <taxon>Bacteria</taxon>
        <taxon>Pseudomonadati</taxon>
        <taxon>Pseudomonadota</taxon>
        <taxon>Betaproteobacteria</taxon>
        <taxon>Rhodocyclales</taxon>
        <taxon>Zoogloeaceae</taxon>
        <taxon>Nitrogeniibacter</taxon>
    </lineage>
</organism>
<feature type="transmembrane region" description="Helical" evidence="8">
    <location>
        <begin position="20"/>
        <end position="42"/>
    </location>
</feature>
<dbReference type="Pfam" id="PF00672">
    <property type="entry name" value="HAMP"/>
    <property type="match status" value="1"/>
</dbReference>
<dbReference type="Pfam" id="PF12729">
    <property type="entry name" value="4HB_MCP_1"/>
    <property type="match status" value="1"/>
</dbReference>
<dbReference type="AlphaFoldDB" id="A0A6C1B621"/>
<feature type="domain" description="HAMP" evidence="10">
    <location>
        <begin position="230"/>
        <end position="282"/>
    </location>
</feature>
<evidence type="ECO:0000256" key="4">
    <source>
        <dbReference type="ARBA" id="ARBA00023136"/>
    </source>
</evidence>
<dbReference type="GO" id="GO:0007165">
    <property type="term" value="P:signal transduction"/>
    <property type="evidence" value="ECO:0007669"/>
    <property type="project" value="UniProtKB-KW"/>
</dbReference>
<dbReference type="GO" id="GO:0004888">
    <property type="term" value="F:transmembrane signaling receptor activity"/>
    <property type="evidence" value="ECO:0007669"/>
    <property type="project" value="InterPro"/>
</dbReference>
<dbReference type="PANTHER" id="PTHR32089:SF119">
    <property type="entry name" value="METHYL-ACCEPTING CHEMOTAXIS PROTEIN CTPL"/>
    <property type="match status" value="1"/>
</dbReference>
<protein>
    <submittedName>
        <fullName evidence="11">Methyl-accepting chemotaxis protein</fullName>
    </submittedName>
</protein>
<evidence type="ECO:0000256" key="7">
    <source>
        <dbReference type="PROSITE-ProRule" id="PRU00284"/>
    </source>
</evidence>
<dbReference type="SUPFAM" id="SSF58104">
    <property type="entry name" value="Methyl-accepting chemotaxis protein (MCP) signaling domain"/>
    <property type="match status" value="1"/>
</dbReference>
<keyword evidence="3 8" id="KW-1133">Transmembrane helix</keyword>
<dbReference type="Pfam" id="PF00015">
    <property type="entry name" value="MCPsignal"/>
    <property type="match status" value="1"/>
</dbReference>
<dbReference type="Proteomes" id="UP000501991">
    <property type="component" value="Chromosome"/>
</dbReference>
<dbReference type="InterPro" id="IPR003660">
    <property type="entry name" value="HAMP_dom"/>
</dbReference>
<feature type="transmembrane region" description="Helical" evidence="8">
    <location>
        <begin position="208"/>
        <end position="229"/>
    </location>
</feature>
<sequence>MAVMKKGSGLFSRLRISHRIAYITTFSIVLYLVAAVIGWLGLHAASASLRTVYEDRAKPMQELAQIEANIREDSVNILFAFENAPGRPASGLLDDSLNTLTQAVHDNHAAFDSLWQAYMSSAHTAEEEKLVAVFLDKHAAWRAKLDATLTQIEGRKLNDTVGLLNFLYAVREERQAALDALNQLMAYQASVAQREYQAADERYTVSRVLLVVFFVLSGLFVGLPAVLTWKYITRSLRRAGDAASAIADGDLVTTIEHSGTDEIGELMGRLARMRGALHDLVAAIRGNVESLSRQADELSSAAGTSASAIESQSQAASSMAAAVEQLSVSIDQVGDNAREAHSVSQNSSVQAAEGGRIIHDTAGEMQRVADAVNNTAGTIRELEQFSTQISGIVQVIKEISDQTNLLALNAAIEAARAGEQGRGFAVVADEVRKLAERTSISTQEISEVIDKIQEGTQGAVREMEAGVARVTEGVQVANQAGDSVSTLQESAERAAAVVENISRALSEQTAAARDVARKVDTIAQSTEQNNRTVQKTAASARALAELSSELSGLAGRFRIS</sequence>
<dbReference type="Gene3D" id="1.10.287.950">
    <property type="entry name" value="Methyl-accepting chemotaxis protein"/>
    <property type="match status" value="1"/>
</dbReference>
<evidence type="ECO:0000259" key="10">
    <source>
        <dbReference type="PROSITE" id="PS50885"/>
    </source>
</evidence>
<keyword evidence="4 8" id="KW-0472">Membrane</keyword>
<dbReference type="PANTHER" id="PTHR32089">
    <property type="entry name" value="METHYL-ACCEPTING CHEMOTAXIS PROTEIN MCPB"/>
    <property type="match status" value="1"/>
</dbReference>
<evidence type="ECO:0000313" key="11">
    <source>
        <dbReference type="EMBL" id="QID19162.1"/>
    </source>
</evidence>
<dbReference type="InterPro" id="IPR004090">
    <property type="entry name" value="Chemotax_Me-accpt_rcpt"/>
</dbReference>
<feature type="domain" description="Methyl-accepting transducer" evidence="9">
    <location>
        <begin position="287"/>
        <end position="523"/>
    </location>
</feature>
<dbReference type="PROSITE" id="PS50885">
    <property type="entry name" value="HAMP"/>
    <property type="match status" value="1"/>
</dbReference>
<evidence type="ECO:0000313" key="12">
    <source>
        <dbReference type="Proteomes" id="UP000501991"/>
    </source>
</evidence>
<keyword evidence="2 8" id="KW-0812">Transmembrane</keyword>
<keyword evidence="12" id="KW-1185">Reference proteome</keyword>
<evidence type="ECO:0000256" key="8">
    <source>
        <dbReference type="SAM" id="Phobius"/>
    </source>
</evidence>
<gene>
    <name evidence="11" type="ORF">G3580_16975</name>
</gene>
<dbReference type="PRINTS" id="PR00260">
    <property type="entry name" value="CHEMTRNSDUCR"/>
</dbReference>
<dbReference type="EMBL" id="CP048836">
    <property type="protein sequence ID" value="QID19162.1"/>
    <property type="molecule type" value="Genomic_DNA"/>
</dbReference>
<dbReference type="SMART" id="SM00304">
    <property type="entry name" value="HAMP"/>
    <property type="match status" value="2"/>
</dbReference>
<dbReference type="GO" id="GO:0006935">
    <property type="term" value="P:chemotaxis"/>
    <property type="evidence" value="ECO:0007669"/>
    <property type="project" value="InterPro"/>
</dbReference>
<evidence type="ECO:0000256" key="6">
    <source>
        <dbReference type="ARBA" id="ARBA00029447"/>
    </source>
</evidence>
<evidence type="ECO:0000256" key="1">
    <source>
        <dbReference type="ARBA" id="ARBA00004141"/>
    </source>
</evidence>
<dbReference type="PROSITE" id="PS50111">
    <property type="entry name" value="CHEMOTAXIS_TRANSDUC_2"/>
    <property type="match status" value="1"/>
</dbReference>
<dbReference type="SMART" id="SM00283">
    <property type="entry name" value="MA"/>
    <property type="match status" value="1"/>
</dbReference>
<evidence type="ECO:0000259" key="9">
    <source>
        <dbReference type="PROSITE" id="PS50111"/>
    </source>
</evidence>